<dbReference type="OrthoDB" id="277902at2"/>
<evidence type="ECO:0000256" key="1">
    <source>
        <dbReference type="ARBA" id="ARBA00007274"/>
    </source>
</evidence>
<organism evidence="2 3">
    <name type="scientific">Aureliella helgolandensis</name>
    <dbReference type="NCBI Taxonomy" id="2527968"/>
    <lineage>
        <taxon>Bacteria</taxon>
        <taxon>Pseudomonadati</taxon>
        <taxon>Planctomycetota</taxon>
        <taxon>Planctomycetia</taxon>
        <taxon>Pirellulales</taxon>
        <taxon>Pirellulaceae</taxon>
        <taxon>Aureliella</taxon>
    </lineage>
</organism>
<dbReference type="KEGG" id="ahel:Q31a_45120"/>
<keyword evidence="2" id="KW-0012">Acyltransferase</keyword>
<dbReference type="EMBL" id="CP036298">
    <property type="protein sequence ID" value="QDV26140.1"/>
    <property type="molecule type" value="Genomic_DNA"/>
</dbReference>
<reference evidence="2 3" key="1">
    <citation type="submission" date="2019-02" db="EMBL/GenBank/DDBJ databases">
        <title>Deep-cultivation of Planctomycetes and their phenomic and genomic characterization uncovers novel biology.</title>
        <authorList>
            <person name="Wiegand S."/>
            <person name="Jogler M."/>
            <person name="Boedeker C."/>
            <person name="Pinto D."/>
            <person name="Vollmers J."/>
            <person name="Rivas-Marin E."/>
            <person name="Kohn T."/>
            <person name="Peeters S.H."/>
            <person name="Heuer A."/>
            <person name="Rast P."/>
            <person name="Oberbeckmann S."/>
            <person name="Bunk B."/>
            <person name="Jeske O."/>
            <person name="Meyerdierks A."/>
            <person name="Storesund J.E."/>
            <person name="Kallscheuer N."/>
            <person name="Luecker S."/>
            <person name="Lage O.M."/>
            <person name="Pohl T."/>
            <person name="Merkel B.J."/>
            <person name="Hornburger P."/>
            <person name="Mueller R.-W."/>
            <person name="Bruemmer F."/>
            <person name="Labrenz M."/>
            <person name="Spormann A.M."/>
            <person name="Op den Camp H."/>
            <person name="Overmann J."/>
            <person name="Amann R."/>
            <person name="Jetten M.S.M."/>
            <person name="Mascher T."/>
            <person name="Medema M.H."/>
            <person name="Devos D.P."/>
            <person name="Kaster A.-K."/>
            <person name="Ovreas L."/>
            <person name="Rohde M."/>
            <person name="Galperin M.Y."/>
            <person name="Jogler C."/>
        </authorList>
    </citation>
    <scope>NUCLEOTIDE SEQUENCE [LARGE SCALE GENOMIC DNA]</scope>
    <source>
        <strain evidence="2 3">Q31a</strain>
    </source>
</reference>
<dbReference type="RefSeq" id="WP_145082064.1">
    <property type="nucleotide sequence ID" value="NZ_CP036298.1"/>
</dbReference>
<gene>
    <name evidence="2" type="primary">pglD</name>
    <name evidence="2" type="ORF">Q31a_45120</name>
</gene>
<keyword evidence="3" id="KW-1185">Reference proteome</keyword>
<dbReference type="PANTHER" id="PTHR43300:SF7">
    <property type="entry name" value="UDP-N-ACETYLBACILLOSAMINE N-ACETYLTRANSFERASE"/>
    <property type="match status" value="1"/>
</dbReference>
<comment type="similarity">
    <text evidence="1">Belongs to the transferase hexapeptide repeat family.</text>
</comment>
<evidence type="ECO:0000313" key="3">
    <source>
        <dbReference type="Proteomes" id="UP000318017"/>
    </source>
</evidence>
<dbReference type="SUPFAM" id="SSF51161">
    <property type="entry name" value="Trimeric LpxA-like enzymes"/>
    <property type="match status" value="1"/>
</dbReference>
<protein>
    <submittedName>
        <fullName evidence="2">UDP-N-acetylbacillosamine N-acetyltransferase</fullName>
        <ecNumber evidence="2">2.3.1.203</ecNumber>
    </submittedName>
</protein>
<dbReference type="PANTHER" id="PTHR43300">
    <property type="entry name" value="ACETYLTRANSFERASE"/>
    <property type="match status" value="1"/>
</dbReference>
<dbReference type="EC" id="2.3.1.203" evidence="2"/>
<dbReference type="Gene3D" id="2.160.10.10">
    <property type="entry name" value="Hexapeptide repeat proteins"/>
    <property type="match status" value="1"/>
</dbReference>
<dbReference type="GO" id="GO:0016746">
    <property type="term" value="F:acyltransferase activity"/>
    <property type="evidence" value="ECO:0007669"/>
    <property type="project" value="UniProtKB-KW"/>
</dbReference>
<dbReference type="Proteomes" id="UP000318017">
    <property type="component" value="Chromosome"/>
</dbReference>
<proteinExistence type="inferred from homology"/>
<evidence type="ECO:0000313" key="2">
    <source>
        <dbReference type="EMBL" id="QDV26140.1"/>
    </source>
</evidence>
<accession>A0A518GC66</accession>
<dbReference type="InterPro" id="IPR011004">
    <property type="entry name" value="Trimer_LpxA-like_sf"/>
</dbReference>
<keyword evidence="2" id="KW-0808">Transferase</keyword>
<dbReference type="AlphaFoldDB" id="A0A518GC66"/>
<dbReference type="InterPro" id="IPR050179">
    <property type="entry name" value="Trans_hexapeptide_repeat"/>
</dbReference>
<sequence>MTLPILIVFGDKTANEVLETAQLASGKCFSRIEKVYFEPQSFSSEILPALQASDGEIYYTIGVANVAVKQAIRDRCAALDWKPFSVVHPTAVVAPSARLGQGAFIGPLAVISSNAMIGDHSIIHIHASVGHDVVIGEFCAVLPGARISGLAQLEDRVLIGSNAFVAAGVRLQHDSQVDALTYVRQELAAGHIASVRSKRPVKRPGF</sequence>
<name>A0A518GC66_9BACT</name>